<protein>
    <submittedName>
        <fullName evidence="1">Uncharacterized protein</fullName>
    </submittedName>
</protein>
<dbReference type="PATRIC" id="fig|33014.5.peg.3244"/>
<reference evidence="1 2" key="1">
    <citation type="journal article" date="2015" name="Genome Announc.">
        <title>Complete Genome Sequence of Clavibacter michiganensis subsp. insidiosus R1-1 Using PacBio Single-Molecule Real-Time Technology.</title>
        <authorList>
            <person name="Lu Y."/>
            <person name="Samac D.A."/>
            <person name="Glazebrook J."/>
            <person name="Ishimaru C.A."/>
        </authorList>
    </citation>
    <scope>NUCLEOTIDE SEQUENCE [LARGE SCALE GENOMIC DNA]</scope>
    <source>
        <strain evidence="1 2">R1-1</strain>
        <plasmid evidence="1 2">pCI2</plasmid>
    </source>
</reference>
<dbReference type="Proteomes" id="UP000032604">
    <property type="component" value="Plasmid pCI2"/>
</dbReference>
<dbReference type="GO" id="GO:0003677">
    <property type="term" value="F:DNA binding"/>
    <property type="evidence" value="ECO:0007669"/>
    <property type="project" value="InterPro"/>
</dbReference>
<proteinExistence type="predicted"/>
<name>A0A0D5CM59_9MICO</name>
<keyword evidence="1" id="KW-0614">Plasmid</keyword>
<dbReference type="Gene3D" id="1.10.260.40">
    <property type="entry name" value="lambda repressor-like DNA-binding domains"/>
    <property type="match status" value="2"/>
</dbReference>
<gene>
    <name evidence="1" type="ORF">VO01_15710</name>
</gene>
<dbReference type="HOGENOM" id="CLU_1208138_0_0_11"/>
<dbReference type="InterPro" id="IPR010982">
    <property type="entry name" value="Lambda_DNA-bd_dom_sf"/>
</dbReference>
<dbReference type="EMBL" id="CP011045">
    <property type="protein sequence ID" value="AJW80688.1"/>
    <property type="molecule type" value="Genomic_DNA"/>
</dbReference>
<dbReference type="AlphaFoldDB" id="A0A0D5CM59"/>
<dbReference type="KEGG" id="cmh:VO01_15710"/>
<evidence type="ECO:0000313" key="2">
    <source>
        <dbReference type="Proteomes" id="UP000032604"/>
    </source>
</evidence>
<geneLocation type="plasmid" evidence="1 2">
    <name>pCI2</name>
</geneLocation>
<evidence type="ECO:0000313" key="1">
    <source>
        <dbReference type="EMBL" id="AJW80688.1"/>
    </source>
</evidence>
<dbReference type="SUPFAM" id="SSF47413">
    <property type="entry name" value="lambda repressor-like DNA-binding domains"/>
    <property type="match status" value="1"/>
</dbReference>
<organism evidence="1 2">
    <name type="scientific">Clavibacter michiganensis subsp. insidiosus</name>
    <dbReference type="NCBI Taxonomy" id="33014"/>
    <lineage>
        <taxon>Bacteria</taxon>
        <taxon>Bacillati</taxon>
        <taxon>Actinomycetota</taxon>
        <taxon>Actinomycetes</taxon>
        <taxon>Micrococcales</taxon>
        <taxon>Microbacteriaceae</taxon>
        <taxon>Clavibacter</taxon>
    </lineage>
</organism>
<sequence>MGRRASGTPSPFSRQIVKAVTRLRDEAHMTNVELIHQADFSPNYFYMRLRGDALFDTNDIDKLATAFGVSPADVIVLATSLSDDDEESGTITITDSAELARRLRFLSGPDAPTESVVKGLIQAGAEVTAAAWDALLAGSGPRRVAVSLLSAAAEHFGVDLSYLTELQGTDSAAQVEAEVSFQRALRDSGATAVAARALGDVSPGALIAITQAIRSIEKGRQE</sequence>
<accession>A0A0D5CM59</accession>